<evidence type="ECO:0000256" key="4">
    <source>
        <dbReference type="ARBA" id="ARBA00022989"/>
    </source>
</evidence>
<feature type="transmembrane region" description="Helical" evidence="6">
    <location>
        <begin position="362"/>
        <end position="382"/>
    </location>
</feature>
<feature type="transmembrane region" description="Helical" evidence="6">
    <location>
        <begin position="95"/>
        <end position="120"/>
    </location>
</feature>
<dbReference type="Gene3D" id="1.20.1250.20">
    <property type="entry name" value="MFS general substrate transporter like domains"/>
    <property type="match status" value="1"/>
</dbReference>
<feature type="transmembrane region" description="Helical" evidence="6">
    <location>
        <begin position="40"/>
        <end position="62"/>
    </location>
</feature>
<feature type="transmembrane region" description="Helical" evidence="6">
    <location>
        <begin position="160"/>
        <end position="179"/>
    </location>
</feature>
<dbReference type="Proteomes" id="UP001598130">
    <property type="component" value="Unassembled WGS sequence"/>
</dbReference>
<feature type="transmembrane region" description="Helical" evidence="6">
    <location>
        <begin position="267"/>
        <end position="285"/>
    </location>
</feature>
<organism evidence="8 9">
    <name type="scientific">Phenylobacterium ferrooxidans</name>
    <dbReference type="NCBI Taxonomy" id="2982689"/>
    <lineage>
        <taxon>Bacteria</taxon>
        <taxon>Pseudomonadati</taxon>
        <taxon>Pseudomonadota</taxon>
        <taxon>Alphaproteobacteria</taxon>
        <taxon>Caulobacterales</taxon>
        <taxon>Caulobacteraceae</taxon>
        <taxon>Phenylobacterium</taxon>
    </lineage>
</organism>
<protein>
    <submittedName>
        <fullName evidence="8">MFS transporter</fullName>
    </submittedName>
</protein>
<dbReference type="InterPro" id="IPR050189">
    <property type="entry name" value="MFS_Efflux_Transporters"/>
</dbReference>
<evidence type="ECO:0000256" key="6">
    <source>
        <dbReference type="SAM" id="Phobius"/>
    </source>
</evidence>
<feature type="transmembrane region" description="Helical" evidence="6">
    <location>
        <begin position="228"/>
        <end position="255"/>
    </location>
</feature>
<dbReference type="EMBL" id="JAOTJD010000059">
    <property type="protein sequence ID" value="MFD3266436.1"/>
    <property type="molecule type" value="Genomic_DNA"/>
</dbReference>
<dbReference type="RefSeq" id="WP_377371691.1">
    <property type="nucleotide sequence ID" value="NZ_JAOTJD010000059.1"/>
</dbReference>
<name>A0ABW6CXL6_9CAUL</name>
<feature type="transmembrane region" description="Helical" evidence="6">
    <location>
        <begin position="200"/>
        <end position="222"/>
    </location>
</feature>
<dbReference type="PANTHER" id="PTHR43124">
    <property type="entry name" value="PURINE EFFLUX PUMP PBUE"/>
    <property type="match status" value="1"/>
</dbReference>
<feature type="transmembrane region" description="Helical" evidence="6">
    <location>
        <begin position="132"/>
        <end position="154"/>
    </location>
</feature>
<sequence length="398" mass="40232">MNPRIYVLTLVTFAFGSGAFIFAGLLESLAADLGVTTAVAGQLQTVFVLTSAVLGPVAAWLFARVDRKIMVMTALALGAALHIACALTPNFEVLMVLRALAGLAGAMSGPAASVAAAALVPPERRGSALAMVSGGMTLAFVVGIPMGSIIGSVFDWRATFLFAAGLSLFALAAVVFFLPKVPAPPKREGGGDTVKVLLPIIWPFYLTTFLTFAANMTLNLYIAPIVRVGAGVTGAGVGAFQAMIGVGSIAGLWLGARAADRAAGRSWILQGFMIQAAAMSVHFAATHHVLPDGWPSATLVALGIFLAATALFSITPVIQSSLIQATGGAPVALALNGSVISVGQALGSTVGGAALATYGVPAIPAAALAMSLTALITLTFLFPRAATVAEAKAEAGKV</sequence>
<feature type="transmembrane region" description="Helical" evidence="6">
    <location>
        <begin position="69"/>
        <end position="89"/>
    </location>
</feature>
<dbReference type="InterPro" id="IPR011701">
    <property type="entry name" value="MFS"/>
</dbReference>
<feature type="transmembrane region" description="Helical" evidence="6">
    <location>
        <begin position="330"/>
        <end position="356"/>
    </location>
</feature>
<dbReference type="InterPro" id="IPR036259">
    <property type="entry name" value="MFS_trans_sf"/>
</dbReference>
<dbReference type="Pfam" id="PF07690">
    <property type="entry name" value="MFS_1"/>
    <property type="match status" value="1"/>
</dbReference>
<evidence type="ECO:0000256" key="2">
    <source>
        <dbReference type="ARBA" id="ARBA00022475"/>
    </source>
</evidence>
<comment type="subcellular location">
    <subcellularLocation>
        <location evidence="1">Cell membrane</location>
        <topology evidence="1">Multi-pass membrane protein</topology>
    </subcellularLocation>
</comment>
<evidence type="ECO:0000256" key="3">
    <source>
        <dbReference type="ARBA" id="ARBA00022692"/>
    </source>
</evidence>
<evidence type="ECO:0000313" key="8">
    <source>
        <dbReference type="EMBL" id="MFD3266436.1"/>
    </source>
</evidence>
<proteinExistence type="predicted"/>
<dbReference type="CDD" id="cd17324">
    <property type="entry name" value="MFS_NepI_like"/>
    <property type="match status" value="1"/>
</dbReference>
<keyword evidence="4 6" id="KW-1133">Transmembrane helix</keyword>
<keyword evidence="9" id="KW-1185">Reference proteome</keyword>
<dbReference type="PROSITE" id="PS50850">
    <property type="entry name" value="MFS"/>
    <property type="match status" value="1"/>
</dbReference>
<evidence type="ECO:0000259" key="7">
    <source>
        <dbReference type="PROSITE" id="PS50850"/>
    </source>
</evidence>
<feature type="transmembrane region" description="Helical" evidence="6">
    <location>
        <begin position="297"/>
        <end position="318"/>
    </location>
</feature>
<dbReference type="InterPro" id="IPR001958">
    <property type="entry name" value="Tet-R_TetA/multi-R_MdtG-like"/>
</dbReference>
<dbReference type="InterPro" id="IPR020846">
    <property type="entry name" value="MFS_dom"/>
</dbReference>
<comment type="caution">
    <text evidence="8">The sequence shown here is derived from an EMBL/GenBank/DDBJ whole genome shotgun (WGS) entry which is preliminary data.</text>
</comment>
<evidence type="ECO:0000313" key="9">
    <source>
        <dbReference type="Proteomes" id="UP001598130"/>
    </source>
</evidence>
<keyword evidence="2" id="KW-1003">Cell membrane</keyword>
<gene>
    <name evidence="8" type="ORF">OCL97_21035</name>
</gene>
<keyword evidence="3 6" id="KW-0812">Transmembrane</keyword>
<evidence type="ECO:0000256" key="5">
    <source>
        <dbReference type="ARBA" id="ARBA00023136"/>
    </source>
</evidence>
<reference evidence="8 9" key="1">
    <citation type="submission" date="2022-09" db="EMBL/GenBank/DDBJ databases">
        <title>New species of Phenylobacterium.</title>
        <authorList>
            <person name="Mieszkin S."/>
        </authorList>
    </citation>
    <scope>NUCLEOTIDE SEQUENCE [LARGE SCALE GENOMIC DNA]</scope>
    <source>
        <strain evidence="8 9">HK31-G</strain>
    </source>
</reference>
<dbReference type="SUPFAM" id="SSF103473">
    <property type="entry name" value="MFS general substrate transporter"/>
    <property type="match status" value="1"/>
</dbReference>
<accession>A0ABW6CXL6</accession>
<keyword evidence="5 6" id="KW-0472">Membrane</keyword>
<dbReference type="PRINTS" id="PR01035">
    <property type="entry name" value="TCRTETA"/>
</dbReference>
<dbReference type="PANTHER" id="PTHR43124:SF10">
    <property type="entry name" value="PURINE EFFLUX PUMP PBUE"/>
    <property type="match status" value="1"/>
</dbReference>
<feature type="domain" description="Major facilitator superfamily (MFS) profile" evidence="7">
    <location>
        <begin position="4"/>
        <end position="386"/>
    </location>
</feature>
<evidence type="ECO:0000256" key="1">
    <source>
        <dbReference type="ARBA" id="ARBA00004651"/>
    </source>
</evidence>